<reference evidence="1" key="1">
    <citation type="journal article" date="2019" name="bioRxiv">
        <title>The Genome of the Zebra Mussel, Dreissena polymorpha: A Resource for Invasive Species Research.</title>
        <authorList>
            <person name="McCartney M.A."/>
            <person name="Auch B."/>
            <person name="Kono T."/>
            <person name="Mallez S."/>
            <person name="Zhang Y."/>
            <person name="Obille A."/>
            <person name="Becker A."/>
            <person name="Abrahante J.E."/>
            <person name="Garbe J."/>
            <person name="Badalamenti J.P."/>
            <person name="Herman A."/>
            <person name="Mangelson H."/>
            <person name="Liachko I."/>
            <person name="Sullivan S."/>
            <person name="Sone E.D."/>
            <person name="Koren S."/>
            <person name="Silverstein K.A.T."/>
            <person name="Beckman K.B."/>
            <person name="Gohl D.M."/>
        </authorList>
    </citation>
    <scope>NUCLEOTIDE SEQUENCE</scope>
    <source>
        <strain evidence="1">Duluth1</strain>
        <tissue evidence="1">Whole animal</tissue>
    </source>
</reference>
<proteinExistence type="predicted"/>
<name>A0A9D4LV04_DREPO</name>
<accession>A0A9D4LV04</accession>
<dbReference type="AlphaFoldDB" id="A0A9D4LV04"/>
<comment type="caution">
    <text evidence="1">The sequence shown here is derived from an EMBL/GenBank/DDBJ whole genome shotgun (WGS) entry which is preliminary data.</text>
</comment>
<evidence type="ECO:0000313" key="1">
    <source>
        <dbReference type="EMBL" id="KAH3864309.1"/>
    </source>
</evidence>
<dbReference type="Proteomes" id="UP000828390">
    <property type="component" value="Unassembled WGS sequence"/>
</dbReference>
<dbReference type="EMBL" id="JAIWYP010000002">
    <property type="protein sequence ID" value="KAH3864309.1"/>
    <property type="molecule type" value="Genomic_DNA"/>
</dbReference>
<evidence type="ECO:0000313" key="2">
    <source>
        <dbReference type="Proteomes" id="UP000828390"/>
    </source>
</evidence>
<organism evidence="1 2">
    <name type="scientific">Dreissena polymorpha</name>
    <name type="common">Zebra mussel</name>
    <name type="synonym">Mytilus polymorpha</name>
    <dbReference type="NCBI Taxonomy" id="45954"/>
    <lineage>
        <taxon>Eukaryota</taxon>
        <taxon>Metazoa</taxon>
        <taxon>Spiralia</taxon>
        <taxon>Lophotrochozoa</taxon>
        <taxon>Mollusca</taxon>
        <taxon>Bivalvia</taxon>
        <taxon>Autobranchia</taxon>
        <taxon>Heteroconchia</taxon>
        <taxon>Euheterodonta</taxon>
        <taxon>Imparidentia</taxon>
        <taxon>Neoheterodontei</taxon>
        <taxon>Myida</taxon>
        <taxon>Dreissenoidea</taxon>
        <taxon>Dreissenidae</taxon>
        <taxon>Dreissena</taxon>
    </lineage>
</organism>
<protein>
    <submittedName>
        <fullName evidence="1">Uncharacterized protein</fullName>
    </submittedName>
</protein>
<gene>
    <name evidence="1" type="ORF">DPMN_027325</name>
</gene>
<reference evidence="1" key="2">
    <citation type="submission" date="2020-11" db="EMBL/GenBank/DDBJ databases">
        <authorList>
            <person name="McCartney M.A."/>
            <person name="Auch B."/>
            <person name="Kono T."/>
            <person name="Mallez S."/>
            <person name="Becker A."/>
            <person name="Gohl D.M."/>
            <person name="Silverstein K.A.T."/>
            <person name="Koren S."/>
            <person name="Bechman K.B."/>
            <person name="Herman A."/>
            <person name="Abrahante J.E."/>
            <person name="Garbe J."/>
        </authorList>
    </citation>
    <scope>NUCLEOTIDE SEQUENCE</scope>
    <source>
        <strain evidence="1">Duluth1</strain>
        <tissue evidence="1">Whole animal</tissue>
    </source>
</reference>
<keyword evidence="2" id="KW-1185">Reference proteome</keyword>
<sequence length="111" mass="12224">MRPSALQPKFFGSGHPSSLAQLVSSLPCRRRVPNVGYRSVTTPLPMGQFGHLGFVDSRLKLTVPWQSVPDGRFLPGTFFGENIYDFVGSADGRHPESALIYNLFVQLVICS</sequence>